<proteinExistence type="predicted"/>
<evidence type="ECO:0000256" key="1">
    <source>
        <dbReference type="SAM" id="MobiDB-lite"/>
    </source>
</evidence>
<reference evidence="2 3" key="1">
    <citation type="journal article" date="2019" name="Int. J. Syst. Evol. Microbiol.">
        <title>The Global Catalogue of Microorganisms (GCM) 10K type strain sequencing project: providing services to taxonomists for standard genome sequencing and annotation.</title>
        <authorList>
            <consortium name="The Broad Institute Genomics Platform"/>
            <consortium name="The Broad Institute Genome Sequencing Center for Infectious Disease"/>
            <person name="Wu L."/>
            <person name="Ma J."/>
        </authorList>
    </citation>
    <scope>NUCLEOTIDE SEQUENCE [LARGE SCALE GENOMIC DNA]</scope>
    <source>
        <strain evidence="2 3">CGMCC 1.10594</strain>
    </source>
</reference>
<dbReference type="AlphaFoldDB" id="A0ABD6D1J2"/>
<keyword evidence="3" id="KW-1185">Reference proteome</keyword>
<gene>
    <name evidence="2" type="ORF">ACFSBJ_15845</name>
</gene>
<sequence length="109" mass="11998">MDHVSGDDVTNNPHLAEAIDVTREGSAPPDSTDYDEPDSAGPGVTLRDSCFHVAIEELEKIQSAPEESQEEIDRVLGMLREAQHADNERRANVMAKAHKILQEVWVPPA</sequence>
<feature type="region of interest" description="Disordered" evidence="1">
    <location>
        <begin position="1"/>
        <end position="45"/>
    </location>
</feature>
<dbReference type="Proteomes" id="UP001597075">
    <property type="component" value="Unassembled WGS sequence"/>
</dbReference>
<name>A0ABD6D1J2_9EURY</name>
<evidence type="ECO:0000313" key="3">
    <source>
        <dbReference type="Proteomes" id="UP001597075"/>
    </source>
</evidence>
<organism evidence="2 3">
    <name type="scientific">Haloplanus ruber</name>
    <dbReference type="NCBI Taxonomy" id="869892"/>
    <lineage>
        <taxon>Archaea</taxon>
        <taxon>Methanobacteriati</taxon>
        <taxon>Methanobacteriota</taxon>
        <taxon>Stenosarchaea group</taxon>
        <taxon>Halobacteria</taxon>
        <taxon>Halobacteriales</taxon>
        <taxon>Haloferacaceae</taxon>
        <taxon>Haloplanus</taxon>
    </lineage>
</organism>
<evidence type="ECO:0000313" key="2">
    <source>
        <dbReference type="EMBL" id="MFD1635203.1"/>
    </source>
</evidence>
<dbReference type="RefSeq" id="WP_256405421.1">
    <property type="nucleotide sequence ID" value="NZ_CP187151.1"/>
</dbReference>
<comment type="caution">
    <text evidence="2">The sequence shown here is derived from an EMBL/GenBank/DDBJ whole genome shotgun (WGS) entry which is preliminary data.</text>
</comment>
<dbReference type="EMBL" id="JBHUDL010000010">
    <property type="protein sequence ID" value="MFD1635203.1"/>
    <property type="molecule type" value="Genomic_DNA"/>
</dbReference>
<protein>
    <submittedName>
        <fullName evidence="2">Uncharacterized protein</fullName>
    </submittedName>
</protein>
<accession>A0ABD6D1J2</accession>